<feature type="transmembrane region" description="Helical" evidence="1">
    <location>
        <begin position="5"/>
        <end position="25"/>
    </location>
</feature>
<proteinExistence type="predicted"/>
<gene>
    <name evidence="2" type="ORF">EDEG_02626</name>
</gene>
<organism evidence="2 3">
    <name type="scientific">Edhazardia aedis (strain USNM 41457)</name>
    <name type="common">Microsporidian parasite</name>
    <dbReference type="NCBI Taxonomy" id="1003232"/>
    <lineage>
        <taxon>Eukaryota</taxon>
        <taxon>Fungi</taxon>
        <taxon>Fungi incertae sedis</taxon>
        <taxon>Microsporidia</taxon>
        <taxon>Edhazardia</taxon>
    </lineage>
</organism>
<dbReference type="HOGENOM" id="CLU_980142_0_0_1"/>
<dbReference type="Proteomes" id="UP000003163">
    <property type="component" value="Unassembled WGS sequence"/>
</dbReference>
<evidence type="ECO:0000313" key="2">
    <source>
        <dbReference type="EMBL" id="EJW02982.1"/>
    </source>
</evidence>
<evidence type="ECO:0000256" key="1">
    <source>
        <dbReference type="SAM" id="Phobius"/>
    </source>
</evidence>
<name>J9DNL4_EDHAE</name>
<evidence type="ECO:0000313" key="3">
    <source>
        <dbReference type="Proteomes" id="UP000003163"/>
    </source>
</evidence>
<dbReference type="VEuPathDB" id="MicrosporidiaDB:EDEG_02626"/>
<sequence>MIRGIIHFIAGFLFGLLGYLLYQIYVADISELSCCSNVTIPENISIDFYAAMNIPQVKNDQFLTWLSDAERECNILKSETCNMLQFYDKRYQPVEFLKLEIIFDEYVGNAYENIKIDVENKIDPCKIVRKINREIVLEETDEKNKSSIKEFYDYKHSYLGRNSKYIYDIVKGTKPNIGKTILVHLGKDFEDMLNVIDYLSACEVRKCVEAPSQKNALFLKYWQFVNECKAYKNIVAASDNFYKMAKVQDVCILYASYLQDWLITMIDFRTDRLVFIVRSKIINK</sequence>
<comment type="caution">
    <text evidence="2">The sequence shown here is derived from an EMBL/GenBank/DDBJ whole genome shotgun (WGS) entry which is preliminary data.</text>
</comment>
<dbReference type="InParanoid" id="J9DNL4"/>
<keyword evidence="1" id="KW-0472">Membrane</keyword>
<reference evidence="3" key="2">
    <citation type="submission" date="2015-07" db="EMBL/GenBank/DDBJ databases">
        <title>Contrasting host-pathogen interactions and genome evolution in two generalist and specialist microsporidian pathogens of mosquitoes.</title>
        <authorList>
            <consortium name="The Broad Institute Genomics Platform"/>
            <consortium name="The Broad Institute Genome Sequencing Center for Infectious Disease"/>
            <person name="Cuomo C.A."/>
            <person name="Sanscrainte N.D."/>
            <person name="Goldberg J.M."/>
            <person name="Heiman D."/>
            <person name="Young S."/>
            <person name="Zeng Q."/>
            <person name="Becnel J.J."/>
            <person name="Birren B.W."/>
        </authorList>
    </citation>
    <scope>NUCLEOTIDE SEQUENCE [LARGE SCALE GENOMIC DNA]</scope>
    <source>
        <strain evidence="3">USNM 41457</strain>
    </source>
</reference>
<reference evidence="2 3" key="1">
    <citation type="submission" date="2011-08" db="EMBL/GenBank/DDBJ databases">
        <authorList>
            <person name="Liu Z.J."/>
            <person name="Shi F.L."/>
            <person name="Lu J.Q."/>
            <person name="Li M."/>
            <person name="Wang Z.L."/>
        </authorList>
    </citation>
    <scope>NUCLEOTIDE SEQUENCE [LARGE SCALE GENOMIC DNA]</scope>
    <source>
        <strain evidence="2 3">USNM 41457</strain>
    </source>
</reference>
<keyword evidence="1" id="KW-1133">Transmembrane helix</keyword>
<accession>J9DNL4</accession>
<protein>
    <submittedName>
        <fullName evidence="2">Uncharacterized protein</fullName>
    </submittedName>
</protein>
<dbReference type="EMBL" id="AFBI03000049">
    <property type="protein sequence ID" value="EJW02982.1"/>
    <property type="molecule type" value="Genomic_DNA"/>
</dbReference>
<dbReference type="AlphaFoldDB" id="J9DNL4"/>
<keyword evidence="3" id="KW-1185">Reference proteome</keyword>
<keyword evidence="1" id="KW-0812">Transmembrane</keyword>